<accession>A0A5C0AV64</accession>
<evidence type="ECO:0000256" key="1">
    <source>
        <dbReference type="SAM" id="MobiDB-lite"/>
    </source>
</evidence>
<dbReference type="Proteomes" id="UP000325161">
    <property type="component" value="Chromosome"/>
</dbReference>
<keyword evidence="2" id="KW-0812">Transmembrane</keyword>
<dbReference type="EMBL" id="CP043046">
    <property type="protein sequence ID" value="QEI06238.1"/>
    <property type="molecule type" value="Genomic_DNA"/>
</dbReference>
<protein>
    <submittedName>
        <fullName evidence="3">Uncharacterized protein</fullName>
    </submittedName>
</protein>
<feature type="transmembrane region" description="Helical" evidence="2">
    <location>
        <begin position="141"/>
        <end position="158"/>
    </location>
</feature>
<proteinExistence type="predicted"/>
<evidence type="ECO:0000313" key="3">
    <source>
        <dbReference type="EMBL" id="QEI06238.1"/>
    </source>
</evidence>
<keyword evidence="2" id="KW-0472">Membrane</keyword>
<gene>
    <name evidence="3" type="ORF">FXN63_10610</name>
</gene>
<dbReference type="AlphaFoldDB" id="A0A5C0AV64"/>
<evidence type="ECO:0000256" key="2">
    <source>
        <dbReference type="SAM" id="Phobius"/>
    </source>
</evidence>
<keyword evidence="2" id="KW-1133">Transmembrane helix</keyword>
<dbReference type="KEGG" id="pacr:FXN63_10610"/>
<name>A0A5C0AV64_9BURK</name>
<dbReference type="OrthoDB" id="8666791at2"/>
<feature type="region of interest" description="Disordered" evidence="1">
    <location>
        <begin position="108"/>
        <end position="131"/>
    </location>
</feature>
<reference evidence="3 4" key="1">
    <citation type="submission" date="2019-08" db="EMBL/GenBank/DDBJ databases">
        <title>Amphibian skin-associated Pigmentiphaga: genome sequence and occurrence across geography and hosts.</title>
        <authorList>
            <person name="Bletz M.C."/>
            <person name="Bunk B."/>
            <person name="Sproeer C."/>
            <person name="Biwer P."/>
            <person name="Reiter S."/>
            <person name="Rabemananjara F.C.E."/>
            <person name="Schulz S."/>
            <person name="Overmann J."/>
            <person name="Vences M."/>
        </authorList>
    </citation>
    <scope>NUCLEOTIDE SEQUENCE [LARGE SCALE GENOMIC DNA]</scope>
    <source>
        <strain evidence="3 4">Mada1488</strain>
    </source>
</reference>
<keyword evidence="4" id="KW-1185">Reference proteome</keyword>
<organism evidence="3 4">
    <name type="scientific">Pigmentiphaga aceris</name>
    <dbReference type="NCBI Taxonomy" id="1940612"/>
    <lineage>
        <taxon>Bacteria</taxon>
        <taxon>Pseudomonadati</taxon>
        <taxon>Pseudomonadota</taxon>
        <taxon>Betaproteobacteria</taxon>
        <taxon>Burkholderiales</taxon>
        <taxon>Alcaligenaceae</taxon>
        <taxon>Pigmentiphaga</taxon>
    </lineage>
</organism>
<sequence>MADEPFTRRMTVTTTRSWNINGLSSSRQGSVEKFESKGNGAGPNDTFSAEIKDGSVLVNGTWYDSMDAVPAADRERIESLRKGMDADGNLKQLLEQVTAMAAAESQSAATSEIGASPARQTMTDPSLAPGAVPQTSVAKRVAQVLLAVLCVAIVWVGLRQFGAV</sequence>
<feature type="region of interest" description="Disordered" evidence="1">
    <location>
        <begin position="24"/>
        <end position="46"/>
    </location>
</feature>
<dbReference type="RefSeq" id="WP_148814643.1">
    <property type="nucleotide sequence ID" value="NZ_CP043046.1"/>
</dbReference>
<evidence type="ECO:0000313" key="4">
    <source>
        <dbReference type="Proteomes" id="UP000325161"/>
    </source>
</evidence>